<dbReference type="PANTHER" id="PTHR43827:SF3">
    <property type="entry name" value="NADP-DEPENDENT OXIDOREDUCTASE DOMAIN-CONTAINING PROTEIN"/>
    <property type="match status" value="1"/>
</dbReference>
<dbReference type="RefSeq" id="WP_003604413.1">
    <property type="nucleotide sequence ID" value="NZ_CP022954.1"/>
</dbReference>
<dbReference type="PANTHER" id="PTHR43827">
    <property type="entry name" value="2,5-DIKETO-D-GLUCONIC ACID REDUCTASE"/>
    <property type="match status" value="1"/>
</dbReference>
<feature type="domain" description="NADP-dependent oxidoreductase" evidence="7">
    <location>
        <begin position="16"/>
        <end position="270"/>
    </location>
</feature>
<feature type="binding site" evidence="5">
    <location>
        <position position="111"/>
    </location>
    <ligand>
        <name>substrate</name>
    </ligand>
</feature>
<comment type="similarity">
    <text evidence="1">Belongs to the aldo/keto reductase family.</text>
</comment>
<dbReference type="Pfam" id="PF00248">
    <property type="entry name" value="Aldo_ket_red"/>
    <property type="match status" value="1"/>
</dbReference>
<dbReference type="InterPro" id="IPR018170">
    <property type="entry name" value="Aldo/ket_reductase_CS"/>
</dbReference>
<evidence type="ECO:0000256" key="6">
    <source>
        <dbReference type="PIRSR" id="PIRSR000097-3"/>
    </source>
</evidence>
<organism evidence="8 9">
    <name type="scientific">Lacticaseibacillus paracasei subsp. paracasei</name>
    <dbReference type="NCBI Taxonomy" id="47714"/>
    <lineage>
        <taxon>Bacteria</taxon>
        <taxon>Bacillati</taxon>
        <taxon>Bacillota</taxon>
        <taxon>Bacilli</taxon>
        <taxon>Lactobacillales</taxon>
        <taxon>Lactobacillaceae</taxon>
        <taxon>Lacticaseibacillus</taxon>
    </lineage>
</organism>
<dbReference type="GO" id="GO:0016616">
    <property type="term" value="F:oxidoreductase activity, acting on the CH-OH group of donors, NAD or NADP as acceptor"/>
    <property type="evidence" value="ECO:0007669"/>
    <property type="project" value="UniProtKB-ARBA"/>
</dbReference>
<keyword evidence="3" id="KW-0560">Oxidoreductase</keyword>
<dbReference type="InterPro" id="IPR036812">
    <property type="entry name" value="NAD(P)_OxRdtase_dom_sf"/>
</dbReference>
<gene>
    <name evidence="8" type="ORF">LCAKO_0519</name>
</gene>
<dbReference type="PROSITE" id="PS00798">
    <property type="entry name" value="ALDOKETO_REDUCTASE_1"/>
    <property type="match status" value="1"/>
</dbReference>
<evidence type="ECO:0000256" key="4">
    <source>
        <dbReference type="PIRSR" id="PIRSR000097-1"/>
    </source>
</evidence>
<dbReference type="Proteomes" id="UP000423274">
    <property type="component" value="Chromosome"/>
</dbReference>
<dbReference type="InterPro" id="IPR020471">
    <property type="entry name" value="AKR"/>
</dbReference>
<dbReference type="SUPFAM" id="SSF51430">
    <property type="entry name" value="NAD(P)-linked oxidoreductase"/>
    <property type="match status" value="1"/>
</dbReference>
<dbReference type="InterPro" id="IPR023210">
    <property type="entry name" value="NADP_OxRdtase_dom"/>
</dbReference>
<evidence type="ECO:0000256" key="3">
    <source>
        <dbReference type="ARBA" id="ARBA00023002"/>
    </source>
</evidence>
<evidence type="ECO:0000313" key="8">
    <source>
        <dbReference type="EMBL" id="QGV17096.1"/>
    </source>
</evidence>
<protein>
    <submittedName>
        <fullName evidence="8">Oxidoreductase of aldo/keto reductase family, subgroup 1</fullName>
    </submittedName>
</protein>
<accession>A0AAP9HFA2</accession>
<dbReference type="FunFam" id="3.20.20.100:FF:000002">
    <property type="entry name" value="2,5-diketo-D-gluconic acid reductase A"/>
    <property type="match status" value="1"/>
</dbReference>
<dbReference type="Gene3D" id="3.20.20.100">
    <property type="entry name" value="NADP-dependent oxidoreductase domain"/>
    <property type="match status" value="1"/>
</dbReference>
<proteinExistence type="inferred from homology"/>
<name>A0AAP9HFA2_LACPA</name>
<dbReference type="PIRSF" id="PIRSF000097">
    <property type="entry name" value="AKR"/>
    <property type="match status" value="1"/>
</dbReference>
<evidence type="ECO:0000256" key="2">
    <source>
        <dbReference type="ARBA" id="ARBA00022857"/>
    </source>
</evidence>
<reference evidence="8 9" key="1">
    <citation type="submission" date="2017-08" db="EMBL/GenBank/DDBJ databases">
        <title>Genome sequence, comparative genomics and functional analysis of the highly adhesive Lactobacillus paracasei Kobulty strain.</title>
        <authorList>
            <person name="Koryszewska-Baginska A."/>
            <person name="Grynberg M."/>
            <person name="Aleksandrzak-Piekarczyk T."/>
        </authorList>
    </citation>
    <scope>NUCLEOTIDE SEQUENCE [LARGE SCALE GENOMIC DNA]</scope>
    <source>
        <strain evidence="8 9">IBB3423</strain>
    </source>
</reference>
<evidence type="ECO:0000256" key="1">
    <source>
        <dbReference type="ARBA" id="ARBA00007905"/>
    </source>
</evidence>
<evidence type="ECO:0000259" key="7">
    <source>
        <dbReference type="Pfam" id="PF00248"/>
    </source>
</evidence>
<dbReference type="AlphaFoldDB" id="A0AAP9HFA2"/>
<keyword evidence="2" id="KW-0521">NADP</keyword>
<dbReference type="PRINTS" id="PR00069">
    <property type="entry name" value="ALDKETRDTASE"/>
</dbReference>
<feature type="site" description="Lowers pKa of active site Tyr" evidence="6">
    <location>
        <position position="78"/>
    </location>
</feature>
<sequence>MLEATYTLANGVQIPKIGFGTWMIDADADADAAKAVHEAIDAGYRHIDTAEAYGNEVGVGEGVRASGIDRKDIFVNTKLAAEIKNHDEAVKAIDDSLQKLNLDYIDMMIIHAPKPWAKYDEPNRYFEGNLEAWRALEEAYKAGKLRAIGVSNFDPTDLENIIKHAKIAPMVDQVLAHITQTPFKTIDYAKAHNILVEAYSPFGHGEMFKNTGIQAMAAKHHVSVAQLGMRYLLQLGLLPLPKTVNPEHMKANADVDFSIDDADMTTLKQMKPLTDYGQFQKFPVYSDRLS</sequence>
<dbReference type="CDD" id="cd19071">
    <property type="entry name" value="AKR_AKR1-5-like"/>
    <property type="match status" value="1"/>
</dbReference>
<evidence type="ECO:0000313" key="9">
    <source>
        <dbReference type="Proteomes" id="UP000423274"/>
    </source>
</evidence>
<dbReference type="EMBL" id="CP022954">
    <property type="protein sequence ID" value="QGV17096.1"/>
    <property type="molecule type" value="Genomic_DNA"/>
</dbReference>
<feature type="active site" description="Proton donor" evidence="4">
    <location>
        <position position="53"/>
    </location>
</feature>
<evidence type="ECO:0000256" key="5">
    <source>
        <dbReference type="PIRSR" id="PIRSR000097-2"/>
    </source>
</evidence>